<dbReference type="RefSeq" id="WP_306638259.1">
    <property type="nucleotide sequence ID" value="NZ_JAUSXB010000001.1"/>
</dbReference>
<sequence>MNLSGKLGPGPRILDVEDLASFDRLVSAGAEQMDGWHAQSLDLRGRSAALSQIRVEGAIFLGCTFDEGMEDALRRRGALIFPRLEGVPFNPYRAGLYSPQELYAGLADSPYEELPDARIYQWSIQPGLRHRLDATLASALHDHAIGDALEELHGSDARLGRKMVGVMGGHAAQRGSADYAQAALLGRLLARDGHAVATGGGPGAMEAANLGAYLSQADDGALQGALEMLASVPGFRPSVSAWARAAAAVVERYPRGTQSLGIPTWFYGHEPPNYFATHIAKYFANAIREAILLELCHGGIVFLPGAAGTVQEIFQDACENYYAPDAKVTPMVLVGKNHWEHQYPAWPMLRSLAAGRSMEGRIFLVDSVEDAAAVLRG</sequence>
<dbReference type="InterPro" id="IPR041164">
    <property type="entry name" value="LDcluster4"/>
</dbReference>
<dbReference type="Pfam" id="PF18306">
    <property type="entry name" value="LDcluster4"/>
    <property type="match status" value="1"/>
</dbReference>
<gene>
    <name evidence="1" type="ORF">QFZ36_003501</name>
</gene>
<protein>
    <submittedName>
        <fullName evidence="1">Rossmann-fold nucleotide-binding protein</fullName>
    </submittedName>
</protein>
<dbReference type="Proteomes" id="UP001236806">
    <property type="component" value="Unassembled WGS sequence"/>
</dbReference>
<proteinExistence type="predicted"/>
<keyword evidence="2" id="KW-1185">Reference proteome</keyword>
<dbReference type="PANTHER" id="PTHR43393">
    <property type="entry name" value="CYTOKININ RIBOSIDE 5'-MONOPHOSPHATE PHOSPHORIBOHYDROLASE"/>
    <property type="match status" value="1"/>
</dbReference>
<comment type="caution">
    <text evidence="1">The sequence shown here is derived from an EMBL/GenBank/DDBJ whole genome shotgun (WGS) entry which is preliminary data.</text>
</comment>
<dbReference type="PANTHER" id="PTHR43393:SF3">
    <property type="entry name" value="LYSINE DECARBOXYLASE-LIKE PROTEIN"/>
    <property type="match status" value="1"/>
</dbReference>
<dbReference type="EMBL" id="JAUSXB010000001">
    <property type="protein sequence ID" value="MDQ0675940.1"/>
    <property type="molecule type" value="Genomic_DNA"/>
</dbReference>
<name>A0ABU0PPP0_9MICC</name>
<organism evidence="1 2">
    <name type="scientific">Pseudarthrobacter siccitolerans</name>
    <dbReference type="NCBI Taxonomy" id="861266"/>
    <lineage>
        <taxon>Bacteria</taxon>
        <taxon>Bacillati</taxon>
        <taxon>Actinomycetota</taxon>
        <taxon>Actinomycetes</taxon>
        <taxon>Micrococcales</taxon>
        <taxon>Micrococcaceae</taxon>
        <taxon>Pseudarthrobacter</taxon>
    </lineage>
</organism>
<evidence type="ECO:0000313" key="1">
    <source>
        <dbReference type="EMBL" id="MDQ0675940.1"/>
    </source>
</evidence>
<reference evidence="1 2" key="1">
    <citation type="submission" date="2023-07" db="EMBL/GenBank/DDBJ databases">
        <title>Comparative genomics of wheat-associated soil bacteria to identify genetic determinants of phenazine resistance.</title>
        <authorList>
            <person name="Mouncey N."/>
        </authorList>
    </citation>
    <scope>NUCLEOTIDE SEQUENCE [LARGE SCALE GENOMIC DNA]</scope>
    <source>
        <strain evidence="1 2">W1I3</strain>
    </source>
</reference>
<dbReference type="InterPro" id="IPR052341">
    <property type="entry name" value="LOG_family_nucleotidases"/>
</dbReference>
<evidence type="ECO:0000313" key="2">
    <source>
        <dbReference type="Proteomes" id="UP001236806"/>
    </source>
</evidence>
<dbReference type="SUPFAM" id="SSF102405">
    <property type="entry name" value="MCP/YpsA-like"/>
    <property type="match status" value="1"/>
</dbReference>
<dbReference type="Gene3D" id="3.40.50.450">
    <property type="match status" value="1"/>
</dbReference>
<accession>A0ABU0PPP0</accession>